<dbReference type="AlphaFoldDB" id="A0A9D4FA97"/>
<reference evidence="1" key="1">
    <citation type="journal article" date="2019" name="bioRxiv">
        <title>The Genome of the Zebra Mussel, Dreissena polymorpha: A Resource for Invasive Species Research.</title>
        <authorList>
            <person name="McCartney M.A."/>
            <person name="Auch B."/>
            <person name="Kono T."/>
            <person name="Mallez S."/>
            <person name="Zhang Y."/>
            <person name="Obille A."/>
            <person name="Becker A."/>
            <person name="Abrahante J.E."/>
            <person name="Garbe J."/>
            <person name="Badalamenti J.P."/>
            <person name="Herman A."/>
            <person name="Mangelson H."/>
            <person name="Liachko I."/>
            <person name="Sullivan S."/>
            <person name="Sone E.D."/>
            <person name="Koren S."/>
            <person name="Silverstein K.A.T."/>
            <person name="Beckman K.B."/>
            <person name="Gohl D.M."/>
        </authorList>
    </citation>
    <scope>NUCLEOTIDE SEQUENCE</scope>
    <source>
        <strain evidence="1">Duluth1</strain>
        <tissue evidence="1">Whole animal</tissue>
    </source>
</reference>
<sequence>MQGSRTVTLTGILNRYSLLSTRLTWTSGRAGVSYFGVQACHLSTAPEIVVDILIYAFSLCQLLVFVLVDYPDTLLTKESELSRHHIEEPVKSTTVRPRDR</sequence>
<dbReference type="EMBL" id="JAIWYP010000007">
    <property type="protein sequence ID" value="KAH3793768.1"/>
    <property type="molecule type" value="Genomic_DNA"/>
</dbReference>
<protein>
    <submittedName>
        <fullName evidence="1">Uncharacterized protein</fullName>
    </submittedName>
</protein>
<accession>A0A9D4FA97</accession>
<organism evidence="1 2">
    <name type="scientific">Dreissena polymorpha</name>
    <name type="common">Zebra mussel</name>
    <name type="synonym">Mytilus polymorpha</name>
    <dbReference type="NCBI Taxonomy" id="45954"/>
    <lineage>
        <taxon>Eukaryota</taxon>
        <taxon>Metazoa</taxon>
        <taxon>Spiralia</taxon>
        <taxon>Lophotrochozoa</taxon>
        <taxon>Mollusca</taxon>
        <taxon>Bivalvia</taxon>
        <taxon>Autobranchia</taxon>
        <taxon>Heteroconchia</taxon>
        <taxon>Euheterodonta</taxon>
        <taxon>Imparidentia</taxon>
        <taxon>Neoheterodontei</taxon>
        <taxon>Myida</taxon>
        <taxon>Dreissenoidea</taxon>
        <taxon>Dreissenidae</taxon>
        <taxon>Dreissena</taxon>
    </lineage>
</organism>
<proteinExistence type="predicted"/>
<gene>
    <name evidence="1" type="ORF">DPMN_147288</name>
</gene>
<reference evidence="1" key="2">
    <citation type="submission" date="2020-11" db="EMBL/GenBank/DDBJ databases">
        <authorList>
            <person name="McCartney M.A."/>
            <person name="Auch B."/>
            <person name="Kono T."/>
            <person name="Mallez S."/>
            <person name="Becker A."/>
            <person name="Gohl D.M."/>
            <person name="Silverstein K.A.T."/>
            <person name="Koren S."/>
            <person name="Bechman K.B."/>
            <person name="Herman A."/>
            <person name="Abrahante J.E."/>
            <person name="Garbe J."/>
        </authorList>
    </citation>
    <scope>NUCLEOTIDE SEQUENCE</scope>
    <source>
        <strain evidence="1">Duluth1</strain>
        <tissue evidence="1">Whole animal</tissue>
    </source>
</reference>
<name>A0A9D4FA97_DREPO</name>
<evidence type="ECO:0000313" key="2">
    <source>
        <dbReference type="Proteomes" id="UP000828390"/>
    </source>
</evidence>
<keyword evidence="2" id="KW-1185">Reference proteome</keyword>
<dbReference type="Proteomes" id="UP000828390">
    <property type="component" value="Unassembled WGS sequence"/>
</dbReference>
<evidence type="ECO:0000313" key="1">
    <source>
        <dbReference type="EMBL" id="KAH3793768.1"/>
    </source>
</evidence>
<comment type="caution">
    <text evidence="1">The sequence shown here is derived from an EMBL/GenBank/DDBJ whole genome shotgun (WGS) entry which is preliminary data.</text>
</comment>